<dbReference type="InterPro" id="IPR004176">
    <property type="entry name" value="Clp_R_N"/>
</dbReference>
<dbReference type="EMBL" id="CP048113">
    <property type="protein sequence ID" value="QHS63719.1"/>
    <property type="molecule type" value="Genomic_DNA"/>
</dbReference>
<name>A0A6B9ZP81_9BACT</name>
<proteinExistence type="predicted"/>
<dbReference type="PROSITE" id="PS50005">
    <property type="entry name" value="TPR"/>
    <property type="match status" value="2"/>
</dbReference>
<feature type="domain" description="Clp R" evidence="2">
    <location>
        <begin position="6"/>
        <end position="123"/>
    </location>
</feature>
<accession>A0A6B9ZP81</accession>
<keyword evidence="1" id="KW-0802">TPR repeat</keyword>
<dbReference type="InterPro" id="IPR019734">
    <property type="entry name" value="TPR_rpt"/>
</dbReference>
<reference evidence="3 4" key="1">
    <citation type="submission" date="2020-01" db="EMBL/GenBank/DDBJ databases">
        <title>Complete genome sequence of Chitinophaga sp. H33E-04 isolated from quinoa roots.</title>
        <authorList>
            <person name="Weon H.-Y."/>
            <person name="Lee S.A."/>
        </authorList>
    </citation>
    <scope>NUCLEOTIDE SEQUENCE [LARGE SCALE GENOMIC DNA]</scope>
    <source>
        <strain evidence="3 4">H33E-04</strain>
    </source>
</reference>
<evidence type="ECO:0000259" key="2">
    <source>
        <dbReference type="Pfam" id="PF02861"/>
    </source>
</evidence>
<dbReference type="PANTHER" id="PTHR12558:SF13">
    <property type="entry name" value="CELL DIVISION CYCLE PROTEIN 27 HOMOLOG"/>
    <property type="match status" value="1"/>
</dbReference>
<gene>
    <name evidence="3" type="ORF">GWR21_30300</name>
</gene>
<dbReference type="InterPro" id="IPR036628">
    <property type="entry name" value="Clp_N_dom_sf"/>
</dbReference>
<dbReference type="Pfam" id="PF14559">
    <property type="entry name" value="TPR_19"/>
    <property type="match status" value="1"/>
</dbReference>
<dbReference type="Proteomes" id="UP000476411">
    <property type="component" value="Chromosome"/>
</dbReference>
<dbReference type="Gene3D" id="1.10.1780.10">
    <property type="entry name" value="Clp, N-terminal domain"/>
    <property type="match status" value="1"/>
</dbReference>
<evidence type="ECO:0000256" key="1">
    <source>
        <dbReference type="PROSITE-ProRule" id="PRU00339"/>
    </source>
</evidence>
<dbReference type="SUPFAM" id="SSF81923">
    <property type="entry name" value="Double Clp-N motif"/>
    <property type="match status" value="1"/>
</dbReference>
<dbReference type="InterPro" id="IPR011990">
    <property type="entry name" value="TPR-like_helical_dom_sf"/>
</dbReference>
<sequence>MHDFTMTKELEEVIQLSREVSIDFKHYYIHSHHLLASILRSPCLASKYLQDVDQQKWEEISRKELEPDEEGDIDDSLPLTVVAENILAHAEVLAMSRGYEAINTVDVLIVLLAFHNPVREFLNKRGILMQEVLSQHYGAEASLPELPLEWEETILPRTWSFLSEANRQQIREKLLTVVSILESYDRYEEMYALCKVMLAVEPDNKECLYFSALSRYLQRDFDTASPILESLLDEPAYHENCRYMLGFIAAENGDESYMINEAKRRLAMDPDNAFDLNLLGYYLSEQSQYEEAQVHLKKALQLDPENDDALANLGFSLYKLGQVEDGIAAIEQSLMLNKSHYNAYHQLGLIYKETGDKMKARHNLEKALYYNNEPLYAMYRQKIAELLQELD</sequence>
<dbReference type="SUPFAM" id="SSF48452">
    <property type="entry name" value="TPR-like"/>
    <property type="match status" value="2"/>
</dbReference>
<feature type="repeat" description="TPR" evidence="1">
    <location>
        <begin position="273"/>
        <end position="306"/>
    </location>
</feature>
<evidence type="ECO:0000313" key="4">
    <source>
        <dbReference type="Proteomes" id="UP000476411"/>
    </source>
</evidence>
<evidence type="ECO:0000313" key="3">
    <source>
        <dbReference type="EMBL" id="QHS63719.1"/>
    </source>
</evidence>
<dbReference type="RefSeq" id="WP_162335435.1">
    <property type="nucleotide sequence ID" value="NZ_CP048113.1"/>
</dbReference>
<dbReference type="Pfam" id="PF02861">
    <property type="entry name" value="Clp_N"/>
    <property type="match status" value="1"/>
</dbReference>
<dbReference type="AlphaFoldDB" id="A0A6B9ZP81"/>
<dbReference type="KEGG" id="chih:GWR21_30300"/>
<protein>
    <submittedName>
        <fullName evidence="3">Tetratricopeptide repeat protein</fullName>
    </submittedName>
</protein>
<feature type="repeat" description="TPR" evidence="1">
    <location>
        <begin position="341"/>
        <end position="374"/>
    </location>
</feature>
<dbReference type="SMART" id="SM00028">
    <property type="entry name" value="TPR"/>
    <property type="match status" value="3"/>
</dbReference>
<dbReference type="Gene3D" id="1.25.40.10">
    <property type="entry name" value="Tetratricopeptide repeat domain"/>
    <property type="match status" value="1"/>
</dbReference>
<dbReference type="PANTHER" id="PTHR12558">
    <property type="entry name" value="CELL DIVISION CYCLE 16,23,27"/>
    <property type="match status" value="1"/>
</dbReference>
<organism evidence="3 4">
    <name type="scientific">Chitinophaga agri</name>
    <dbReference type="NCBI Taxonomy" id="2703787"/>
    <lineage>
        <taxon>Bacteria</taxon>
        <taxon>Pseudomonadati</taxon>
        <taxon>Bacteroidota</taxon>
        <taxon>Chitinophagia</taxon>
        <taxon>Chitinophagales</taxon>
        <taxon>Chitinophagaceae</taxon>
        <taxon>Chitinophaga</taxon>
    </lineage>
</organism>
<keyword evidence="4" id="KW-1185">Reference proteome</keyword>